<dbReference type="PANTHER" id="PTHR30212">
    <property type="entry name" value="PROTEIN YIIM"/>
    <property type="match status" value="1"/>
</dbReference>
<name>A0A7Y9RWZ4_9ACTN</name>
<dbReference type="InterPro" id="IPR052353">
    <property type="entry name" value="Benzoxazolinone_Detox_Enz"/>
</dbReference>
<dbReference type="RefSeq" id="WP_343049221.1">
    <property type="nucleotide sequence ID" value="NZ_JACCAC010000001.1"/>
</dbReference>
<dbReference type="Proteomes" id="UP000544110">
    <property type="component" value="Unassembled WGS sequence"/>
</dbReference>
<gene>
    <name evidence="3" type="ORF">BJ989_001824</name>
</gene>
<dbReference type="Pfam" id="PF03473">
    <property type="entry name" value="MOSC"/>
    <property type="match status" value="1"/>
</dbReference>
<dbReference type="PROSITE" id="PS51340">
    <property type="entry name" value="MOSC"/>
    <property type="match status" value="1"/>
</dbReference>
<proteinExistence type="predicted"/>
<comment type="caution">
    <text evidence="3">The sequence shown here is derived from an EMBL/GenBank/DDBJ whole genome shotgun (WGS) entry which is preliminary data.</text>
</comment>
<dbReference type="GO" id="GO:0030151">
    <property type="term" value="F:molybdenum ion binding"/>
    <property type="evidence" value="ECO:0007669"/>
    <property type="project" value="InterPro"/>
</dbReference>
<dbReference type="AlphaFoldDB" id="A0A7Y9RWZ4"/>
<evidence type="ECO:0000313" key="3">
    <source>
        <dbReference type="EMBL" id="NYG55520.1"/>
    </source>
</evidence>
<evidence type="ECO:0000259" key="2">
    <source>
        <dbReference type="PROSITE" id="PS51340"/>
    </source>
</evidence>
<evidence type="ECO:0000313" key="4">
    <source>
        <dbReference type="Proteomes" id="UP000544110"/>
    </source>
</evidence>
<organism evidence="3 4">
    <name type="scientific">Nocardioides perillae</name>
    <dbReference type="NCBI Taxonomy" id="1119534"/>
    <lineage>
        <taxon>Bacteria</taxon>
        <taxon>Bacillati</taxon>
        <taxon>Actinomycetota</taxon>
        <taxon>Actinomycetes</taxon>
        <taxon>Propionibacteriales</taxon>
        <taxon>Nocardioidaceae</taxon>
        <taxon>Nocardioides</taxon>
    </lineage>
</organism>
<accession>A0A7Y9RWZ4</accession>
<keyword evidence="4" id="KW-1185">Reference proteome</keyword>
<dbReference type="SUPFAM" id="SSF50800">
    <property type="entry name" value="PK beta-barrel domain-like"/>
    <property type="match status" value="1"/>
</dbReference>
<dbReference type="Gene3D" id="2.40.33.20">
    <property type="entry name" value="PK beta-barrel domain-like"/>
    <property type="match status" value="1"/>
</dbReference>
<dbReference type="InterPro" id="IPR011037">
    <property type="entry name" value="Pyrv_Knase-like_insert_dom_sf"/>
</dbReference>
<protein>
    <submittedName>
        <fullName evidence="3">MOSC domain-containing protein YiiM</fullName>
    </submittedName>
</protein>
<feature type="domain" description="MOSC" evidence="2">
    <location>
        <begin position="44"/>
        <end position="183"/>
    </location>
</feature>
<dbReference type="EMBL" id="JACCAC010000001">
    <property type="protein sequence ID" value="NYG55520.1"/>
    <property type="molecule type" value="Genomic_DNA"/>
</dbReference>
<evidence type="ECO:0000256" key="1">
    <source>
        <dbReference type="SAM" id="MobiDB-lite"/>
    </source>
</evidence>
<feature type="region of interest" description="Disordered" evidence="1">
    <location>
        <begin position="1"/>
        <end position="35"/>
    </location>
</feature>
<reference evidence="3 4" key="1">
    <citation type="submission" date="2020-07" db="EMBL/GenBank/DDBJ databases">
        <title>Sequencing the genomes of 1000 actinobacteria strains.</title>
        <authorList>
            <person name="Klenk H.-P."/>
        </authorList>
    </citation>
    <scope>NUCLEOTIDE SEQUENCE [LARGE SCALE GENOMIC DNA]</scope>
    <source>
        <strain evidence="3 4">DSM 24552</strain>
    </source>
</reference>
<dbReference type="InterPro" id="IPR005302">
    <property type="entry name" value="MoCF_Sase_C"/>
</dbReference>
<dbReference type="GO" id="GO:0003824">
    <property type="term" value="F:catalytic activity"/>
    <property type="evidence" value="ECO:0007669"/>
    <property type="project" value="InterPro"/>
</dbReference>
<dbReference type="GO" id="GO:0030170">
    <property type="term" value="F:pyridoxal phosphate binding"/>
    <property type="evidence" value="ECO:0007669"/>
    <property type="project" value="InterPro"/>
</dbReference>
<dbReference type="PANTHER" id="PTHR30212:SF2">
    <property type="entry name" value="PROTEIN YIIM"/>
    <property type="match status" value="1"/>
</dbReference>
<sequence>MPHTHHPHTDHPGHRTAQVLSVNTGGPRTGAWTGRVGRSAIDKSPAGAAVAVRFDGLVGDHVCDRKYHSGPDHAVYAFAREDLDRWGEELGQHLPDGFFGENLTTLGIDVNEAVIGERWRVGTALLEVAKVRTPCRVFAGWLGVNGLPEEGWIKRFAAEGRPGPYLRVLEEGVVEAGDPLVVEHRPDHGITVATVFRAVTTRRSLLPSLLDAPELAADVRAKALKERERRAALTAGRPGAAGAVLP</sequence>